<organism evidence="3 4">
    <name type="scientific">Pristionchus entomophagus</name>
    <dbReference type="NCBI Taxonomy" id="358040"/>
    <lineage>
        <taxon>Eukaryota</taxon>
        <taxon>Metazoa</taxon>
        <taxon>Ecdysozoa</taxon>
        <taxon>Nematoda</taxon>
        <taxon>Chromadorea</taxon>
        <taxon>Rhabditida</taxon>
        <taxon>Rhabditina</taxon>
        <taxon>Diplogasteromorpha</taxon>
        <taxon>Diplogasteroidea</taxon>
        <taxon>Neodiplogasteridae</taxon>
        <taxon>Pristionchus</taxon>
    </lineage>
</organism>
<feature type="compositionally biased region" description="Basic and acidic residues" evidence="1">
    <location>
        <begin position="220"/>
        <end position="233"/>
    </location>
</feature>
<feature type="signal peptide" evidence="2">
    <location>
        <begin position="1"/>
        <end position="15"/>
    </location>
</feature>
<dbReference type="AlphaFoldDB" id="A0AAV5SMS0"/>
<evidence type="ECO:0000313" key="4">
    <source>
        <dbReference type="Proteomes" id="UP001432027"/>
    </source>
</evidence>
<feature type="compositionally biased region" description="Low complexity" evidence="1">
    <location>
        <begin position="166"/>
        <end position="185"/>
    </location>
</feature>
<feature type="non-terminal residue" evidence="3">
    <location>
        <position position="1"/>
    </location>
</feature>
<evidence type="ECO:0000256" key="1">
    <source>
        <dbReference type="SAM" id="MobiDB-lite"/>
    </source>
</evidence>
<dbReference type="Proteomes" id="UP001432027">
    <property type="component" value="Unassembled WGS sequence"/>
</dbReference>
<feature type="compositionally biased region" description="Low complexity" evidence="1">
    <location>
        <begin position="135"/>
        <end position="149"/>
    </location>
</feature>
<feature type="region of interest" description="Disordered" evidence="1">
    <location>
        <begin position="104"/>
        <end position="263"/>
    </location>
</feature>
<reference evidence="3" key="1">
    <citation type="submission" date="2023-10" db="EMBL/GenBank/DDBJ databases">
        <title>Genome assembly of Pristionchus species.</title>
        <authorList>
            <person name="Yoshida K."/>
            <person name="Sommer R.J."/>
        </authorList>
    </citation>
    <scope>NUCLEOTIDE SEQUENCE</scope>
    <source>
        <strain evidence="3">RS0144</strain>
    </source>
</reference>
<proteinExistence type="predicted"/>
<gene>
    <name evidence="3" type="ORF">PENTCL1PPCAC_3619</name>
</gene>
<dbReference type="EMBL" id="BTSX01000001">
    <property type="protein sequence ID" value="GMS81444.1"/>
    <property type="molecule type" value="Genomic_DNA"/>
</dbReference>
<sequence>SSCLVVLSLVAAAAAQQMQQQYLPWEQQTDVGSIPAWYAPKASGFASPAGSSINLASSSLPSNFAARPSYPPNFPGYPTFGTQQPVGVVAPKSGGIPYSFSTTYKPKTTTGSRPKPTGKSSNLDYLTLMKKKKSASSTTTTSTTAQKPSTTRRRKLPTKRFTVISTRRNPTTTTKPTTTVRPTTTEESGEWESLEIVEKAQMTSTMRPLTSPSTRQTTSTERKEEEKKVEKQKLVKGPIVQKGKPEKALPPSTTTQSLKSIEEEEEKEAEFNLLGFLWDKSELLASIKNMIKQLKSSIDEAGLEEDVKQVSDHLKNTIKTFASASPVNEQLGRLFERAQNNDI</sequence>
<comment type="caution">
    <text evidence="3">The sequence shown here is derived from an EMBL/GenBank/DDBJ whole genome shotgun (WGS) entry which is preliminary data.</text>
</comment>
<keyword evidence="4" id="KW-1185">Reference proteome</keyword>
<feature type="non-terminal residue" evidence="3">
    <location>
        <position position="343"/>
    </location>
</feature>
<feature type="compositionally biased region" description="Polar residues" evidence="1">
    <location>
        <begin position="201"/>
        <end position="212"/>
    </location>
</feature>
<keyword evidence="2" id="KW-0732">Signal</keyword>
<protein>
    <submittedName>
        <fullName evidence="3">Uncharacterized protein</fullName>
    </submittedName>
</protein>
<accession>A0AAV5SMS0</accession>
<evidence type="ECO:0000313" key="3">
    <source>
        <dbReference type="EMBL" id="GMS81444.1"/>
    </source>
</evidence>
<feature type="chain" id="PRO_5043517876" evidence="2">
    <location>
        <begin position="16"/>
        <end position="343"/>
    </location>
</feature>
<name>A0AAV5SMS0_9BILA</name>
<feature type="compositionally biased region" description="Polar residues" evidence="1">
    <location>
        <begin position="104"/>
        <end position="124"/>
    </location>
</feature>
<evidence type="ECO:0000256" key="2">
    <source>
        <dbReference type="SAM" id="SignalP"/>
    </source>
</evidence>